<sequence>MPKVEKDSSKPSKEVVPYEANARRVRMGGEMKKNKTLEYYKFEKRNIERKLAFEVNIFKKLLATMAEMEKQLAAPPEICSETKRVSLKCKYEFIIKRCLPMHRSRIANVESQLKHANLRIREMEYWFLLVVLLKV</sequence>
<dbReference type="Proteomes" id="UP001060085">
    <property type="component" value="Linkage Group LG04"/>
</dbReference>
<reference evidence="2" key="1">
    <citation type="journal article" date="2023" name="Nat. Plants">
        <title>Single-cell RNA sequencing provides a high-resolution roadmap for understanding the multicellular compartmentation of specialized metabolism.</title>
        <authorList>
            <person name="Sun S."/>
            <person name="Shen X."/>
            <person name="Li Y."/>
            <person name="Li Y."/>
            <person name="Wang S."/>
            <person name="Li R."/>
            <person name="Zhang H."/>
            <person name="Shen G."/>
            <person name="Guo B."/>
            <person name="Wei J."/>
            <person name="Xu J."/>
            <person name="St-Pierre B."/>
            <person name="Chen S."/>
            <person name="Sun C."/>
        </authorList>
    </citation>
    <scope>NUCLEOTIDE SEQUENCE [LARGE SCALE GENOMIC DNA]</scope>
</reference>
<name>A0ACC0BBI6_CATRO</name>
<proteinExistence type="predicted"/>
<accession>A0ACC0BBI6</accession>
<organism evidence="1 2">
    <name type="scientific">Catharanthus roseus</name>
    <name type="common">Madagascar periwinkle</name>
    <name type="synonym">Vinca rosea</name>
    <dbReference type="NCBI Taxonomy" id="4058"/>
    <lineage>
        <taxon>Eukaryota</taxon>
        <taxon>Viridiplantae</taxon>
        <taxon>Streptophyta</taxon>
        <taxon>Embryophyta</taxon>
        <taxon>Tracheophyta</taxon>
        <taxon>Spermatophyta</taxon>
        <taxon>Magnoliopsida</taxon>
        <taxon>eudicotyledons</taxon>
        <taxon>Gunneridae</taxon>
        <taxon>Pentapetalae</taxon>
        <taxon>asterids</taxon>
        <taxon>lamiids</taxon>
        <taxon>Gentianales</taxon>
        <taxon>Apocynaceae</taxon>
        <taxon>Rauvolfioideae</taxon>
        <taxon>Vinceae</taxon>
        <taxon>Catharanthinae</taxon>
        <taxon>Catharanthus</taxon>
    </lineage>
</organism>
<keyword evidence="2" id="KW-1185">Reference proteome</keyword>
<dbReference type="EMBL" id="CM044704">
    <property type="protein sequence ID" value="KAI5670004.1"/>
    <property type="molecule type" value="Genomic_DNA"/>
</dbReference>
<gene>
    <name evidence="1" type="ORF">M9H77_19857</name>
</gene>
<evidence type="ECO:0000313" key="2">
    <source>
        <dbReference type="Proteomes" id="UP001060085"/>
    </source>
</evidence>
<evidence type="ECO:0000313" key="1">
    <source>
        <dbReference type="EMBL" id="KAI5670004.1"/>
    </source>
</evidence>
<protein>
    <submittedName>
        <fullName evidence="1">Uncharacterized protein</fullName>
    </submittedName>
</protein>
<comment type="caution">
    <text evidence="1">The sequence shown here is derived from an EMBL/GenBank/DDBJ whole genome shotgun (WGS) entry which is preliminary data.</text>
</comment>